<keyword evidence="4 9" id="KW-0812">Transmembrane</keyword>
<comment type="subcellular location">
    <subcellularLocation>
        <location evidence="1">Membrane</location>
        <topology evidence="1">Multi-pass membrane protein</topology>
    </subcellularLocation>
</comment>
<feature type="compositionally biased region" description="Basic and acidic residues" evidence="8">
    <location>
        <begin position="29"/>
        <end position="43"/>
    </location>
</feature>
<feature type="transmembrane region" description="Helical" evidence="9">
    <location>
        <begin position="323"/>
        <end position="344"/>
    </location>
</feature>
<feature type="domain" description="Amino acid transporter transmembrane" evidence="10">
    <location>
        <begin position="66"/>
        <end position="445"/>
    </location>
</feature>
<keyword evidence="5" id="KW-0029">Amino-acid transport</keyword>
<proteinExistence type="inferred from homology"/>
<dbReference type="VEuPathDB" id="TrichDB:TVAGG3_1050380"/>
<keyword evidence="3" id="KW-0813">Transport</keyword>
<gene>
    <name evidence="11" type="ORF">TVAG_445140</name>
</gene>
<dbReference type="eggNOG" id="KOG1305">
    <property type="taxonomic scope" value="Eukaryota"/>
</dbReference>
<dbReference type="GO" id="GO:0015179">
    <property type="term" value="F:L-amino acid transmembrane transporter activity"/>
    <property type="evidence" value="ECO:0000318"/>
    <property type="project" value="GO_Central"/>
</dbReference>
<dbReference type="OMA" id="IIWNTYL"/>
<dbReference type="OrthoDB" id="513400at2759"/>
<feature type="transmembrane region" description="Helical" evidence="9">
    <location>
        <begin position="243"/>
        <end position="268"/>
    </location>
</feature>
<comment type="similarity">
    <text evidence="2">Belongs to the amino acid/polyamine transporter 2 family.</text>
</comment>
<dbReference type="SMR" id="A2E4I1"/>
<evidence type="ECO:0000313" key="12">
    <source>
        <dbReference type="Proteomes" id="UP000001542"/>
    </source>
</evidence>
<protein>
    <submittedName>
        <fullName evidence="11">Transmembrane amino acid transporter protein</fullName>
    </submittedName>
</protein>
<dbReference type="EMBL" id="DS113302">
    <property type="protein sequence ID" value="EAY12403.1"/>
    <property type="molecule type" value="Genomic_DNA"/>
</dbReference>
<dbReference type="STRING" id="5722.A2E4I1"/>
<evidence type="ECO:0000256" key="1">
    <source>
        <dbReference type="ARBA" id="ARBA00004141"/>
    </source>
</evidence>
<feature type="transmembrane region" description="Helical" evidence="9">
    <location>
        <begin position="138"/>
        <end position="164"/>
    </location>
</feature>
<feature type="compositionally biased region" description="Polar residues" evidence="8">
    <location>
        <begin position="19"/>
        <end position="28"/>
    </location>
</feature>
<dbReference type="RefSeq" id="XP_001324626.1">
    <property type="nucleotide sequence ID" value="XM_001324591.1"/>
</dbReference>
<evidence type="ECO:0000313" key="11">
    <source>
        <dbReference type="EMBL" id="EAY12403.1"/>
    </source>
</evidence>
<evidence type="ECO:0000256" key="7">
    <source>
        <dbReference type="ARBA" id="ARBA00023136"/>
    </source>
</evidence>
<dbReference type="KEGG" id="tva:4770367"/>
<accession>A2E4I1</accession>
<dbReference type="GO" id="GO:0003333">
    <property type="term" value="P:amino acid transmembrane transport"/>
    <property type="evidence" value="ECO:0000318"/>
    <property type="project" value="GO_Central"/>
</dbReference>
<keyword evidence="12" id="KW-1185">Reference proteome</keyword>
<evidence type="ECO:0000259" key="10">
    <source>
        <dbReference type="Pfam" id="PF01490"/>
    </source>
</evidence>
<evidence type="ECO:0000256" key="2">
    <source>
        <dbReference type="ARBA" id="ARBA00008066"/>
    </source>
</evidence>
<feature type="region of interest" description="Disordered" evidence="8">
    <location>
        <begin position="1"/>
        <end position="53"/>
    </location>
</feature>
<dbReference type="AlphaFoldDB" id="A2E4I1"/>
<dbReference type="Pfam" id="PF01490">
    <property type="entry name" value="Aa_trans"/>
    <property type="match status" value="1"/>
</dbReference>
<evidence type="ECO:0000256" key="4">
    <source>
        <dbReference type="ARBA" id="ARBA00022692"/>
    </source>
</evidence>
<feature type="transmembrane region" description="Helical" evidence="9">
    <location>
        <begin position="393"/>
        <end position="415"/>
    </location>
</feature>
<evidence type="ECO:0000256" key="3">
    <source>
        <dbReference type="ARBA" id="ARBA00022448"/>
    </source>
</evidence>
<dbReference type="GO" id="GO:0016020">
    <property type="term" value="C:membrane"/>
    <property type="evidence" value="ECO:0000318"/>
    <property type="project" value="GO_Central"/>
</dbReference>
<dbReference type="Proteomes" id="UP000001542">
    <property type="component" value="Unassembled WGS sequence"/>
</dbReference>
<feature type="transmembrane region" description="Helical" evidence="9">
    <location>
        <begin position="280"/>
        <end position="302"/>
    </location>
</feature>
<organism evidence="11 12">
    <name type="scientific">Trichomonas vaginalis (strain ATCC PRA-98 / G3)</name>
    <dbReference type="NCBI Taxonomy" id="412133"/>
    <lineage>
        <taxon>Eukaryota</taxon>
        <taxon>Metamonada</taxon>
        <taxon>Parabasalia</taxon>
        <taxon>Trichomonadida</taxon>
        <taxon>Trichomonadidae</taxon>
        <taxon>Trichomonas</taxon>
    </lineage>
</organism>
<evidence type="ECO:0000256" key="6">
    <source>
        <dbReference type="ARBA" id="ARBA00022989"/>
    </source>
</evidence>
<keyword evidence="7 9" id="KW-0472">Membrane</keyword>
<dbReference type="PANTHER" id="PTHR22950:SF458">
    <property type="entry name" value="SODIUM-COUPLED NEUTRAL AMINO ACID TRANSPORTER 11-RELATED"/>
    <property type="match status" value="1"/>
</dbReference>
<keyword evidence="6 9" id="KW-1133">Transmembrane helix</keyword>
<evidence type="ECO:0000256" key="9">
    <source>
        <dbReference type="SAM" id="Phobius"/>
    </source>
</evidence>
<reference evidence="11" key="2">
    <citation type="journal article" date="2007" name="Science">
        <title>Draft genome sequence of the sexually transmitted pathogen Trichomonas vaginalis.</title>
        <authorList>
            <person name="Carlton J.M."/>
            <person name="Hirt R.P."/>
            <person name="Silva J.C."/>
            <person name="Delcher A.L."/>
            <person name="Schatz M."/>
            <person name="Zhao Q."/>
            <person name="Wortman J.R."/>
            <person name="Bidwell S.L."/>
            <person name="Alsmark U.C.M."/>
            <person name="Besteiro S."/>
            <person name="Sicheritz-Ponten T."/>
            <person name="Noel C.J."/>
            <person name="Dacks J.B."/>
            <person name="Foster P.G."/>
            <person name="Simillion C."/>
            <person name="Van de Peer Y."/>
            <person name="Miranda-Saavedra D."/>
            <person name="Barton G.J."/>
            <person name="Westrop G.D."/>
            <person name="Mueller S."/>
            <person name="Dessi D."/>
            <person name="Fiori P.L."/>
            <person name="Ren Q."/>
            <person name="Paulsen I."/>
            <person name="Zhang H."/>
            <person name="Bastida-Corcuera F.D."/>
            <person name="Simoes-Barbosa A."/>
            <person name="Brown M.T."/>
            <person name="Hayes R.D."/>
            <person name="Mukherjee M."/>
            <person name="Okumura C.Y."/>
            <person name="Schneider R."/>
            <person name="Smith A.J."/>
            <person name="Vanacova S."/>
            <person name="Villalvazo M."/>
            <person name="Haas B.J."/>
            <person name="Pertea M."/>
            <person name="Feldblyum T.V."/>
            <person name="Utterback T.R."/>
            <person name="Shu C.L."/>
            <person name="Osoegawa K."/>
            <person name="de Jong P.J."/>
            <person name="Hrdy I."/>
            <person name="Horvathova L."/>
            <person name="Zubacova Z."/>
            <person name="Dolezal P."/>
            <person name="Malik S.B."/>
            <person name="Logsdon J.M. Jr."/>
            <person name="Henze K."/>
            <person name="Gupta A."/>
            <person name="Wang C.C."/>
            <person name="Dunne R.L."/>
            <person name="Upcroft J.A."/>
            <person name="Upcroft P."/>
            <person name="White O."/>
            <person name="Salzberg S.L."/>
            <person name="Tang P."/>
            <person name="Chiu C.-H."/>
            <person name="Lee Y.-S."/>
            <person name="Embley T.M."/>
            <person name="Coombs G.H."/>
            <person name="Mottram J.C."/>
            <person name="Tachezy J."/>
            <person name="Fraser-Liggett C.M."/>
            <person name="Johnson P.J."/>
        </authorList>
    </citation>
    <scope>NUCLEOTIDE SEQUENCE [LARGE SCALE GENOMIC DNA]</scope>
    <source>
        <strain evidence="11">G3</strain>
    </source>
</reference>
<dbReference type="FunCoup" id="A2E4I1">
    <property type="interactions" value="288"/>
</dbReference>
<feature type="transmembrane region" description="Helical" evidence="9">
    <location>
        <begin position="89"/>
        <end position="106"/>
    </location>
</feature>
<feature type="transmembrane region" description="Helical" evidence="9">
    <location>
        <begin position="176"/>
        <end position="195"/>
    </location>
</feature>
<dbReference type="InterPro" id="IPR013057">
    <property type="entry name" value="AA_transpt_TM"/>
</dbReference>
<feature type="transmembrane region" description="Helical" evidence="9">
    <location>
        <begin position="201"/>
        <end position="222"/>
    </location>
</feature>
<sequence>MEDQHEPVVIQVEEEANVDASNSYSSTTESKKDSDEKNDKENPGESLDNDKEDEEFNKHRVGRFVTVINLLNSLLGASIFSLPGKFKEVGIIPSIVLLAIAAYVAYVSSNILVRLQKEVNGKGFDDISLKIFGRIGQIFVSIISLVFCTASLVAYIVIACDVIQQWFVLKGIKVTYLARVGITFVYSILPISLSIPRSLKFLSYFSSLTIVIMIFYSIVVIIRAPKIIPHQDFKHPNFTVGKFGFGLLSALSICFLNFTLPITTLPIIEKYNKDLKKRSVALAFTCIACFTLLAIPGVLGYLMIFEVNSSELIFSYEKFQKDVLFNIVKGGCLVAVLYSYPVFIKPVICSWSQFFFKENDAYDLSIPKLACVHVVSHTIPVCVAAFYPKVMTILDYCGSFGCLIDILVPALLYYVHFKPSFKSISFWWSWALIILGAFLAITTIVINVRSAISSN</sequence>
<dbReference type="VEuPathDB" id="TrichDB:TVAG_445140"/>
<evidence type="ECO:0000256" key="5">
    <source>
        <dbReference type="ARBA" id="ARBA00022970"/>
    </source>
</evidence>
<name>A2E4I1_TRIV3</name>
<evidence type="ECO:0000256" key="8">
    <source>
        <dbReference type="SAM" id="MobiDB-lite"/>
    </source>
</evidence>
<dbReference type="PANTHER" id="PTHR22950">
    <property type="entry name" value="AMINO ACID TRANSPORTER"/>
    <property type="match status" value="1"/>
</dbReference>
<reference evidence="11" key="1">
    <citation type="submission" date="2006-10" db="EMBL/GenBank/DDBJ databases">
        <authorList>
            <person name="Amadeo P."/>
            <person name="Zhao Q."/>
            <person name="Wortman J."/>
            <person name="Fraser-Liggett C."/>
            <person name="Carlton J."/>
        </authorList>
    </citation>
    <scope>NUCLEOTIDE SEQUENCE</scope>
    <source>
        <strain evidence="11">G3</strain>
    </source>
</reference>
<dbReference type="InParanoid" id="A2E4I1"/>
<feature type="transmembrane region" description="Helical" evidence="9">
    <location>
        <begin position="427"/>
        <end position="448"/>
    </location>
</feature>
<feature type="transmembrane region" description="Helical" evidence="9">
    <location>
        <begin position="61"/>
        <end position="82"/>
    </location>
</feature>